<dbReference type="InterPro" id="IPR010461">
    <property type="entry name" value="ComK"/>
</dbReference>
<evidence type="ECO:0000313" key="1">
    <source>
        <dbReference type="EMBL" id="CAG9621235.1"/>
    </source>
</evidence>
<reference evidence="1 2" key="1">
    <citation type="submission" date="2021-10" db="EMBL/GenBank/DDBJ databases">
        <authorList>
            <person name="Criscuolo A."/>
        </authorList>
    </citation>
    <scope>NUCLEOTIDE SEQUENCE [LARGE SCALE GENOMIC DNA]</scope>
    <source>
        <strain evidence="2">CIP 111883</strain>
    </source>
</reference>
<protein>
    <submittedName>
        <fullName evidence="1">Competence transcription factor</fullName>
    </submittedName>
</protein>
<dbReference type="RefSeq" id="WP_230501134.1">
    <property type="nucleotide sequence ID" value="NZ_CAKJTJ010000008.1"/>
</dbReference>
<sequence>MQIINDYTITENTIAIEPHIHPQYQTKISDLEGTFYTSERPIEILARSCIHFGASYDGRREAAIKFTHFIQKTPVLISEVLGIIALPTHSPDHPDCTWIMYHQIKEVIHTSTSHQCHLLFHNYKKLQIPISSQTMRQQTQKAAVIYSIFCTGQRIKFSFVVVDGGKRR</sequence>
<evidence type="ECO:0000313" key="2">
    <source>
        <dbReference type="Proteomes" id="UP000789833"/>
    </source>
</evidence>
<gene>
    <name evidence="1" type="primary">comK_1</name>
    <name evidence="1" type="ORF">BACCIP111883_02007</name>
</gene>
<dbReference type="Proteomes" id="UP000789833">
    <property type="component" value="Unassembled WGS sequence"/>
</dbReference>
<dbReference type="Pfam" id="PF06338">
    <property type="entry name" value="ComK"/>
    <property type="match status" value="1"/>
</dbReference>
<keyword evidence="2" id="KW-1185">Reference proteome</keyword>
<organism evidence="1 2">
    <name type="scientific">Sutcliffiella rhizosphaerae</name>
    <dbReference type="NCBI Taxonomy" id="2880967"/>
    <lineage>
        <taxon>Bacteria</taxon>
        <taxon>Bacillati</taxon>
        <taxon>Bacillota</taxon>
        <taxon>Bacilli</taxon>
        <taxon>Bacillales</taxon>
        <taxon>Bacillaceae</taxon>
        <taxon>Sutcliffiella</taxon>
    </lineage>
</organism>
<comment type="caution">
    <text evidence="1">The sequence shown here is derived from an EMBL/GenBank/DDBJ whole genome shotgun (WGS) entry which is preliminary data.</text>
</comment>
<dbReference type="EMBL" id="CAKJTJ010000008">
    <property type="protein sequence ID" value="CAG9621235.1"/>
    <property type="molecule type" value="Genomic_DNA"/>
</dbReference>
<proteinExistence type="predicted"/>
<accession>A0ABM8YN96</accession>
<name>A0ABM8YN96_9BACI</name>